<reference evidence="3 4" key="1">
    <citation type="journal article" date="2012" name="J. Bacteriol.">
        <title>Draft Genome Sequence of Oceaniovalibus guishaninsula JLT2003T.</title>
        <authorList>
            <person name="Tang K."/>
            <person name="Liu K."/>
            <person name="Jiao N."/>
        </authorList>
    </citation>
    <scope>NUCLEOTIDE SEQUENCE [LARGE SCALE GENOMIC DNA]</scope>
    <source>
        <strain evidence="3 4">JLT2003</strain>
    </source>
</reference>
<sequence>MNRTPFLSFPATSVHAAFLAALLGLSPASAQQDQGSQQNQGSAASQGGSGQDQGGPAPQDGQDADPSNDTETTVRTPADGPSFVAVLDFTVELGADIDPVAAVTQMAQSEHLARLDTDPDLAIGTSGKLVFQDPADYATWLQEEADTFFGPVGGLEAVNLNALVFRPDLLSISDPEALLAGLENLSIRYVNMGNRSDGDADIDAVTVVCTGRGADCKPSN</sequence>
<organism evidence="3 4">
    <name type="scientific">Oceaniovalibus guishaninsula JLT2003</name>
    <dbReference type="NCBI Taxonomy" id="1231392"/>
    <lineage>
        <taxon>Bacteria</taxon>
        <taxon>Pseudomonadati</taxon>
        <taxon>Pseudomonadota</taxon>
        <taxon>Alphaproteobacteria</taxon>
        <taxon>Rhodobacterales</taxon>
        <taxon>Roseobacteraceae</taxon>
        <taxon>Oceaniovalibus</taxon>
    </lineage>
</organism>
<dbReference type="RefSeq" id="WP_007427764.1">
    <property type="nucleotide sequence ID" value="NZ_AMGO01000067.1"/>
</dbReference>
<protein>
    <submittedName>
        <fullName evidence="3">Uncharacterized protein</fullName>
    </submittedName>
</protein>
<evidence type="ECO:0000313" key="4">
    <source>
        <dbReference type="Proteomes" id="UP000006765"/>
    </source>
</evidence>
<evidence type="ECO:0000256" key="1">
    <source>
        <dbReference type="SAM" id="MobiDB-lite"/>
    </source>
</evidence>
<evidence type="ECO:0000256" key="2">
    <source>
        <dbReference type="SAM" id="SignalP"/>
    </source>
</evidence>
<dbReference type="eggNOG" id="ENOG502ZR2A">
    <property type="taxonomic scope" value="Bacteria"/>
</dbReference>
<evidence type="ECO:0000313" key="3">
    <source>
        <dbReference type="EMBL" id="EKE43275.1"/>
    </source>
</evidence>
<feature type="signal peptide" evidence="2">
    <location>
        <begin position="1"/>
        <end position="30"/>
    </location>
</feature>
<dbReference type="AlphaFoldDB" id="K2I323"/>
<gene>
    <name evidence="3" type="ORF">OCGS_2612</name>
</gene>
<keyword evidence="4" id="KW-1185">Reference proteome</keyword>
<feature type="compositionally biased region" description="Low complexity" evidence="1">
    <location>
        <begin position="30"/>
        <end position="46"/>
    </location>
</feature>
<accession>K2I323</accession>
<dbReference type="Proteomes" id="UP000006765">
    <property type="component" value="Unassembled WGS sequence"/>
</dbReference>
<proteinExistence type="predicted"/>
<keyword evidence="2" id="KW-0732">Signal</keyword>
<dbReference type="OrthoDB" id="7865148at2"/>
<dbReference type="EMBL" id="AMGO01000067">
    <property type="protein sequence ID" value="EKE43275.1"/>
    <property type="molecule type" value="Genomic_DNA"/>
</dbReference>
<feature type="region of interest" description="Disordered" evidence="1">
    <location>
        <begin position="30"/>
        <end position="79"/>
    </location>
</feature>
<name>K2I323_9RHOB</name>
<dbReference type="STRING" id="1231392.OCGS_2612"/>
<feature type="chain" id="PRO_5003858477" evidence="2">
    <location>
        <begin position="31"/>
        <end position="220"/>
    </location>
</feature>
<comment type="caution">
    <text evidence="3">The sequence shown here is derived from an EMBL/GenBank/DDBJ whole genome shotgun (WGS) entry which is preliminary data.</text>
</comment>